<dbReference type="Proteomes" id="UP000294567">
    <property type="component" value="Unassembled WGS sequence"/>
</dbReference>
<feature type="domain" description="SHS2" evidence="1">
    <location>
        <begin position="12"/>
        <end position="179"/>
    </location>
</feature>
<dbReference type="Pfam" id="PF11104">
    <property type="entry name" value="PilM_2"/>
    <property type="match status" value="1"/>
</dbReference>
<comment type="caution">
    <text evidence="2">The sequence shown here is derived from an EMBL/GenBank/DDBJ whole genome shotgun (WGS) entry which is preliminary data.</text>
</comment>
<organism evidence="2 3">
    <name type="scientific">Keratinibaculum paraultunense</name>
    <dbReference type="NCBI Taxonomy" id="1278232"/>
    <lineage>
        <taxon>Bacteria</taxon>
        <taxon>Bacillati</taxon>
        <taxon>Bacillota</taxon>
        <taxon>Tissierellia</taxon>
        <taxon>Tissierellales</taxon>
        <taxon>Tepidimicrobiaceae</taxon>
        <taxon>Keratinibaculum</taxon>
    </lineage>
</organism>
<dbReference type="InterPro" id="IPR003494">
    <property type="entry name" value="SHS2_FtsA"/>
</dbReference>
<dbReference type="PIRSF" id="PIRSF019169">
    <property type="entry name" value="PilM"/>
    <property type="match status" value="1"/>
</dbReference>
<dbReference type="Gene3D" id="3.30.1490.300">
    <property type="match status" value="1"/>
</dbReference>
<dbReference type="InterPro" id="IPR043129">
    <property type="entry name" value="ATPase_NBD"/>
</dbReference>
<dbReference type="InterPro" id="IPR050696">
    <property type="entry name" value="FtsA/MreB"/>
</dbReference>
<evidence type="ECO:0000259" key="1">
    <source>
        <dbReference type="SMART" id="SM00842"/>
    </source>
</evidence>
<name>A0A4R3L3Y0_9FIRM</name>
<dbReference type="EMBL" id="SMAE01000002">
    <property type="protein sequence ID" value="TCS91323.1"/>
    <property type="molecule type" value="Genomic_DNA"/>
</dbReference>
<evidence type="ECO:0000313" key="3">
    <source>
        <dbReference type="Proteomes" id="UP000294567"/>
    </source>
</evidence>
<dbReference type="CDD" id="cd24049">
    <property type="entry name" value="ASKHA_NBD_PilM"/>
    <property type="match status" value="1"/>
</dbReference>
<dbReference type="OrthoDB" id="5291956at2"/>
<dbReference type="PANTHER" id="PTHR32432">
    <property type="entry name" value="CELL DIVISION PROTEIN FTSA-RELATED"/>
    <property type="match status" value="1"/>
</dbReference>
<keyword evidence="3" id="KW-1185">Reference proteome</keyword>
<sequence length="355" mass="41074">MNLKTIFPKKKVLSIDIGSYEIKVVEGKETKNGVKVDNHFSILTPEDAYMDGEILDKDLIYYVLNEKIKNKKIRTKDVYLTINSSSIITREVTIPKVEEEEIENILKFQIEEYIPTESKDYVVQYKIIDNMYQDNVEKLNVLLIAVPQDIIECHFQLIKDLDLNPLVLDYQPNSIAKVIKTNSFVNNTYPTENITFAAIDLGYNNTKVSIIQNGVIIVSRIIEMGMKHIDQNILNFFNYTFEELEEKKLEIVDISRIEEKYDDYNRLVNIVRNSIENLNDRIDIVFRYYLSREVDNKINIILLYGGGANIGGLPSLFSNYFDIPTIKVESFDNIVFSGNMSKYINSIGSIIRLEV</sequence>
<dbReference type="NCBIfam" id="TIGR01175">
    <property type="entry name" value="pilM"/>
    <property type="match status" value="1"/>
</dbReference>
<evidence type="ECO:0000313" key="2">
    <source>
        <dbReference type="EMBL" id="TCS91323.1"/>
    </source>
</evidence>
<dbReference type="AlphaFoldDB" id="A0A4R3L3Y0"/>
<dbReference type="GO" id="GO:0051301">
    <property type="term" value="P:cell division"/>
    <property type="evidence" value="ECO:0007669"/>
    <property type="project" value="InterPro"/>
</dbReference>
<dbReference type="RefSeq" id="WP_132026086.1">
    <property type="nucleotide sequence ID" value="NZ_CP068564.1"/>
</dbReference>
<reference evidence="2 3" key="1">
    <citation type="submission" date="2019-03" db="EMBL/GenBank/DDBJ databases">
        <title>Genomic Encyclopedia of Type Strains, Phase IV (KMG-IV): sequencing the most valuable type-strain genomes for metagenomic binning, comparative biology and taxonomic classification.</title>
        <authorList>
            <person name="Goeker M."/>
        </authorList>
    </citation>
    <scope>NUCLEOTIDE SEQUENCE [LARGE SCALE GENOMIC DNA]</scope>
    <source>
        <strain evidence="2 3">DSM 26752</strain>
    </source>
</reference>
<dbReference type="SUPFAM" id="SSF53067">
    <property type="entry name" value="Actin-like ATPase domain"/>
    <property type="match status" value="2"/>
</dbReference>
<dbReference type="Gene3D" id="3.30.420.40">
    <property type="match status" value="2"/>
</dbReference>
<proteinExistence type="predicted"/>
<accession>A0A4R3L3Y0</accession>
<gene>
    <name evidence="2" type="ORF">EDD65_102258</name>
</gene>
<dbReference type="SMART" id="SM00842">
    <property type="entry name" value="FtsA"/>
    <property type="match status" value="1"/>
</dbReference>
<protein>
    <submittedName>
        <fullName evidence="2">Type IV pilus assembly protein PilM</fullName>
    </submittedName>
</protein>
<dbReference type="PANTHER" id="PTHR32432:SF3">
    <property type="entry name" value="ETHANOLAMINE UTILIZATION PROTEIN EUTJ"/>
    <property type="match status" value="1"/>
</dbReference>
<dbReference type="InterPro" id="IPR005883">
    <property type="entry name" value="PilM"/>
</dbReference>